<evidence type="ECO:0000256" key="4">
    <source>
        <dbReference type="ARBA" id="ARBA00022722"/>
    </source>
</evidence>
<dbReference type="EMBL" id="JACASF010000009">
    <property type="protein sequence ID" value="KAF6460616.1"/>
    <property type="molecule type" value="Genomic_DNA"/>
</dbReference>
<keyword evidence="10" id="KW-0863">Zinc-finger</keyword>
<evidence type="ECO:0000259" key="12">
    <source>
        <dbReference type="PROSITE" id="PS50878"/>
    </source>
</evidence>
<keyword evidence="4" id="KW-0540">Nuclease</keyword>
<dbReference type="SUPFAM" id="SSF53098">
    <property type="entry name" value="Ribonuclease H-like"/>
    <property type="match status" value="1"/>
</dbReference>
<dbReference type="GO" id="GO:0003964">
    <property type="term" value="F:RNA-directed DNA polymerase activity"/>
    <property type="evidence" value="ECO:0007669"/>
    <property type="project" value="UniProtKB-KW"/>
</dbReference>
<dbReference type="Gene3D" id="3.30.420.10">
    <property type="entry name" value="Ribonuclease H-like superfamily/Ribonuclease H"/>
    <property type="match status" value="2"/>
</dbReference>
<dbReference type="GO" id="GO:0004523">
    <property type="term" value="F:RNA-DNA hybrid ribonuclease activity"/>
    <property type="evidence" value="ECO:0007669"/>
    <property type="project" value="InterPro"/>
</dbReference>
<dbReference type="Pfam" id="PF00075">
    <property type="entry name" value="RNase_H"/>
    <property type="match status" value="1"/>
</dbReference>
<dbReference type="PROSITE" id="PS50994">
    <property type="entry name" value="INTEGRASE"/>
    <property type="match status" value="1"/>
</dbReference>
<dbReference type="InterPro" id="IPR010661">
    <property type="entry name" value="RVT_thumb"/>
</dbReference>
<sequence length="726" mass="81610">MAAQQLVQEQLDAGHIVPSNSPWNTPIFVIKKKSGKWRLLQDLRAVNKTMALMGALQPGLPSPVAIPLGFFKVIVDLKDCFFTIPLNPDDQRRFAFSLPAINFKAPMKRFQWHVLPQGMANSPALCQSFVASALQSVRDNWPNMYIIHYMDDILIAGEEGSEVLKCYEMMRIALRDKGLEIAPDKVQLADPYTYLGFQMRGSLISCQKLELKLDKLKTLNDFQKLLGDINWLMPYLKISKGELKPLYDILQGDANPTSPREFTLEGKQAIRKVKQAIHSQITTFMDYTKPLKFIICKTALSPTAVFWQTAPLMWIHLPATPKKVIEPYYQAVSNLIMMGRKQGKCYFGTEPDIIIQPYTVDQIRWLMQNTEFWPISLASYAGILDNHYPPDKLIDFANKHEFTFPTLTASKPLRNALLVFTDGSSTGRAAYTYLDQTVSFMTSSTSAQLTELQAIVAVFSTFPDQSLNIYTDSAYIAHSIPLLETAGQVKNISNAGNLFRQLQKLITKRVHPFYVGHLRAHSGLPGPLAEGNQKADLATRLQDSNQVFTTIDNSSDKITLAQNSHRLHHLNAKTLRLMHQITREQARQIVKNCPSCATHLPVPHLGVNPRGLIPNALWQMDVTHISEFGNLKYVHVIIDTFSGFIYASLQTGEATKHVISHMLTTFTVLGCPQQLKTDNGPGYTSSAFSEFCKRLNIQHITGIPYNPQGQGIVERAHLSLKITINK</sequence>
<dbReference type="Pfam" id="PF00078">
    <property type="entry name" value="RVT_1"/>
    <property type="match status" value="1"/>
</dbReference>
<dbReference type="Pfam" id="PF02022">
    <property type="entry name" value="Integrase_Zn"/>
    <property type="match status" value="1"/>
</dbReference>
<dbReference type="Pfam" id="PF06817">
    <property type="entry name" value="RVT_thumb"/>
    <property type="match status" value="1"/>
</dbReference>
<organism evidence="15 16">
    <name type="scientific">Molossus molossus</name>
    <name type="common">Pallas' mastiff bat</name>
    <name type="synonym">Vespertilio molossus</name>
    <dbReference type="NCBI Taxonomy" id="27622"/>
    <lineage>
        <taxon>Eukaryota</taxon>
        <taxon>Metazoa</taxon>
        <taxon>Chordata</taxon>
        <taxon>Craniata</taxon>
        <taxon>Vertebrata</taxon>
        <taxon>Euteleostomi</taxon>
        <taxon>Mammalia</taxon>
        <taxon>Eutheria</taxon>
        <taxon>Laurasiatheria</taxon>
        <taxon>Chiroptera</taxon>
        <taxon>Yangochiroptera</taxon>
        <taxon>Molossidae</taxon>
        <taxon>Molossus</taxon>
    </lineage>
</organism>
<dbReference type="InterPro" id="IPR000477">
    <property type="entry name" value="RT_dom"/>
</dbReference>
<feature type="domain" description="Reverse transcriptase" evidence="12">
    <location>
        <begin position="11"/>
        <end position="199"/>
    </location>
</feature>
<dbReference type="Gene3D" id="3.30.70.270">
    <property type="match status" value="2"/>
</dbReference>
<dbReference type="SUPFAM" id="SSF56672">
    <property type="entry name" value="DNA/RNA polymerases"/>
    <property type="match status" value="1"/>
</dbReference>
<evidence type="ECO:0000256" key="5">
    <source>
        <dbReference type="ARBA" id="ARBA00022723"/>
    </source>
</evidence>
<evidence type="ECO:0000256" key="8">
    <source>
        <dbReference type="ARBA" id="ARBA00022918"/>
    </source>
</evidence>
<dbReference type="CDD" id="cd01645">
    <property type="entry name" value="RT_Rtv"/>
    <property type="match status" value="1"/>
</dbReference>
<evidence type="ECO:0000256" key="3">
    <source>
        <dbReference type="ARBA" id="ARBA00022695"/>
    </source>
</evidence>
<evidence type="ECO:0000259" key="11">
    <source>
        <dbReference type="PROSITE" id="PS50876"/>
    </source>
</evidence>
<evidence type="ECO:0000313" key="15">
    <source>
        <dbReference type="EMBL" id="KAF6460616.1"/>
    </source>
</evidence>
<dbReference type="AlphaFoldDB" id="A0A7J8GKY1"/>
<name>A0A7J8GKY1_MOLMO</name>
<dbReference type="PROSITE" id="PS50876">
    <property type="entry name" value="ZF_INTEGRASE"/>
    <property type="match status" value="1"/>
</dbReference>
<dbReference type="Gene3D" id="1.10.10.200">
    <property type="match status" value="1"/>
</dbReference>
<keyword evidence="7" id="KW-0378">Hydrolase</keyword>
<evidence type="ECO:0000256" key="7">
    <source>
        <dbReference type="ARBA" id="ARBA00022801"/>
    </source>
</evidence>
<dbReference type="InterPro" id="IPR001584">
    <property type="entry name" value="Integrase_cat-core"/>
</dbReference>
<dbReference type="SUPFAM" id="SSF46919">
    <property type="entry name" value="N-terminal Zn binding domain of HIV integrase"/>
    <property type="match status" value="1"/>
</dbReference>
<evidence type="ECO:0000256" key="10">
    <source>
        <dbReference type="PROSITE-ProRule" id="PRU00450"/>
    </source>
</evidence>
<accession>A0A7J8GKY1</accession>
<dbReference type="PROSITE" id="PS50879">
    <property type="entry name" value="RNASE_H_1"/>
    <property type="match status" value="1"/>
</dbReference>
<dbReference type="GO" id="GO:0015074">
    <property type="term" value="P:DNA integration"/>
    <property type="evidence" value="ECO:0007669"/>
    <property type="project" value="InterPro"/>
</dbReference>
<dbReference type="InterPro" id="IPR036397">
    <property type="entry name" value="RNaseH_sf"/>
</dbReference>
<dbReference type="CDD" id="cd09273">
    <property type="entry name" value="RNase_HI_RT_Bel"/>
    <property type="match status" value="1"/>
</dbReference>
<comment type="caution">
    <text evidence="15">The sequence shown here is derived from an EMBL/GenBank/DDBJ whole genome shotgun (WGS) entry which is preliminary data.</text>
</comment>
<reference evidence="15 16" key="1">
    <citation type="journal article" date="2020" name="Nature">
        <title>Six reference-quality genomes reveal evolution of bat adaptations.</title>
        <authorList>
            <person name="Jebb D."/>
            <person name="Huang Z."/>
            <person name="Pippel M."/>
            <person name="Hughes G.M."/>
            <person name="Lavrichenko K."/>
            <person name="Devanna P."/>
            <person name="Winkler S."/>
            <person name="Jermiin L.S."/>
            <person name="Skirmuntt E.C."/>
            <person name="Katzourakis A."/>
            <person name="Burkitt-Gray L."/>
            <person name="Ray D.A."/>
            <person name="Sullivan K.A.M."/>
            <person name="Roscito J.G."/>
            <person name="Kirilenko B.M."/>
            <person name="Davalos L.M."/>
            <person name="Corthals A.P."/>
            <person name="Power M.L."/>
            <person name="Jones G."/>
            <person name="Ransome R.D."/>
            <person name="Dechmann D.K.N."/>
            <person name="Locatelli A.G."/>
            <person name="Puechmaille S.J."/>
            <person name="Fedrigo O."/>
            <person name="Jarvis E.D."/>
            <person name="Hiller M."/>
            <person name="Vernes S.C."/>
            <person name="Myers E.W."/>
            <person name="Teeling E.C."/>
        </authorList>
    </citation>
    <scope>NUCLEOTIDE SEQUENCE [LARGE SCALE GENOMIC DNA]</scope>
    <source>
        <strain evidence="15">MMolMol1</strain>
        <tissue evidence="15">Muscle</tissue>
    </source>
</reference>
<keyword evidence="5" id="KW-0479">Metal-binding</keyword>
<dbReference type="InParanoid" id="A0A7J8GKY1"/>
<dbReference type="Gene3D" id="3.10.10.10">
    <property type="entry name" value="HIV Type 1 Reverse Transcriptase, subunit A, domain 1"/>
    <property type="match status" value="1"/>
</dbReference>
<keyword evidence="3" id="KW-0548">Nucleotidyltransferase</keyword>
<feature type="domain" description="Integrase-type" evidence="11">
    <location>
        <begin position="556"/>
        <end position="597"/>
    </location>
</feature>
<protein>
    <submittedName>
        <fullName evidence="15">Uncharacterized protein</fullName>
    </submittedName>
</protein>
<comment type="similarity">
    <text evidence="1">Belongs to the beta type-B retroviral polymerase family. HERV class-II K(HML-2) pol subfamily.</text>
</comment>
<feature type="domain" description="RNase H type-1" evidence="13">
    <location>
        <begin position="413"/>
        <end position="544"/>
    </location>
</feature>
<dbReference type="PROSITE" id="PS50878">
    <property type="entry name" value="RT_POL"/>
    <property type="match status" value="1"/>
</dbReference>
<dbReference type="InterPro" id="IPR002156">
    <property type="entry name" value="RNaseH_domain"/>
</dbReference>
<dbReference type="GO" id="GO:0003677">
    <property type="term" value="F:DNA binding"/>
    <property type="evidence" value="ECO:0007669"/>
    <property type="project" value="UniProtKB-KW"/>
</dbReference>
<dbReference type="Proteomes" id="UP000550707">
    <property type="component" value="Unassembled WGS sequence"/>
</dbReference>
<dbReference type="InterPro" id="IPR043502">
    <property type="entry name" value="DNA/RNA_pol_sf"/>
</dbReference>
<dbReference type="GO" id="GO:0008270">
    <property type="term" value="F:zinc ion binding"/>
    <property type="evidence" value="ECO:0007669"/>
    <property type="project" value="UniProtKB-KW"/>
</dbReference>
<evidence type="ECO:0000259" key="14">
    <source>
        <dbReference type="PROSITE" id="PS50994"/>
    </source>
</evidence>
<evidence type="ECO:0000313" key="16">
    <source>
        <dbReference type="Proteomes" id="UP000550707"/>
    </source>
</evidence>
<dbReference type="InterPro" id="IPR012337">
    <property type="entry name" value="RNaseH-like_sf"/>
</dbReference>
<evidence type="ECO:0000256" key="6">
    <source>
        <dbReference type="ARBA" id="ARBA00022759"/>
    </source>
</evidence>
<dbReference type="InterPro" id="IPR043128">
    <property type="entry name" value="Rev_trsase/Diguanyl_cyclase"/>
</dbReference>
<evidence type="ECO:0000256" key="9">
    <source>
        <dbReference type="ARBA" id="ARBA00023125"/>
    </source>
</evidence>
<evidence type="ECO:0000259" key="13">
    <source>
        <dbReference type="PROSITE" id="PS50879"/>
    </source>
</evidence>
<dbReference type="InterPro" id="IPR017856">
    <property type="entry name" value="Integrase-like_N"/>
</dbReference>
<gene>
    <name evidence="15" type="ORF">HJG59_011521</name>
</gene>
<proteinExistence type="inferred from homology"/>
<keyword evidence="9" id="KW-0238">DNA-binding</keyword>
<keyword evidence="6" id="KW-0255">Endonuclease</keyword>
<keyword evidence="2" id="KW-0808">Transferase</keyword>
<dbReference type="FunCoup" id="A0A7J8GKY1">
    <property type="interactions" value="1"/>
</dbReference>
<evidence type="ECO:0000256" key="1">
    <source>
        <dbReference type="ARBA" id="ARBA00010879"/>
    </source>
</evidence>
<dbReference type="InterPro" id="IPR003308">
    <property type="entry name" value="Integrase_Zn-bd_dom_N"/>
</dbReference>
<keyword evidence="10" id="KW-0862">Zinc</keyword>
<feature type="domain" description="Integrase catalytic" evidence="14">
    <location>
        <begin position="610"/>
        <end position="726"/>
    </location>
</feature>
<keyword evidence="16" id="KW-1185">Reference proteome</keyword>
<dbReference type="PANTHER" id="PTHR41694">
    <property type="entry name" value="ENDOGENOUS RETROVIRUS GROUP K MEMBER POL PROTEIN"/>
    <property type="match status" value="1"/>
</dbReference>
<dbReference type="Pfam" id="PF00665">
    <property type="entry name" value="rve"/>
    <property type="match status" value="1"/>
</dbReference>
<dbReference type="GO" id="GO:0035613">
    <property type="term" value="F:RNA stem-loop binding"/>
    <property type="evidence" value="ECO:0007669"/>
    <property type="project" value="TreeGrafter"/>
</dbReference>
<keyword evidence="8" id="KW-0695">RNA-directed DNA polymerase</keyword>
<evidence type="ECO:0000256" key="2">
    <source>
        <dbReference type="ARBA" id="ARBA00022679"/>
    </source>
</evidence>
<dbReference type="PANTHER" id="PTHR41694:SF3">
    <property type="entry name" value="RNA-DIRECTED DNA POLYMERASE-RELATED"/>
    <property type="match status" value="1"/>
</dbReference>